<organism evidence="1">
    <name type="scientific">freshwater metagenome</name>
    <dbReference type="NCBI Taxonomy" id="449393"/>
    <lineage>
        <taxon>unclassified sequences</taxon>
        <taxon>metagenomes</taxon>
        <taxon>ecological metagenomes</taxon>
    </lineage>
</organism>
<protein>
    <submittedName>
        <fullName evidence="1">Unannotated protein</fullName>
    </submittedName>
</protein>
<dbReference type="AlphaFoldDB" id="A0A6J6ADC2"/>
<proteinExistence type="predicted"/>
<reference evidence="1" key="1">
    <citation type="submission" date="2020-05" db="EMBL/GenBank/DDBJ databases">
        <authorList>
            <person name="Chiriac C."/>
            <person name="Salcher M."/>
            <person name="Ghai R."/>
            <person name="Kavagutti S V."/>
        </authorList>
    </citation>
    <scope>NUCLEOTIDE SEQUENCE</scope>
</reference>
<accession>A0A6J6ADC2</accession>
<dbReference type="InterPro" id="IPR025447">
    <property type="entry name" value="DUF4192"/>
</dbReference>
<dbReference type="EMBL" id="CAESPC010000022">
    <property type="protein sequence ID" value="CAB4366668.1"/>
    <property type="molecule type" value="Genomic_DNA"/>
</dbReference>
<gene>
    <name evidence="1" type="ORF">UFOPK4180_00256</name>
</gene>
<dbReference type="Pfam" id="PF13830">
    <property type="entry name" value="DUF4192"/>
    <property type="match status" value="1"/>
</dbReference>
<evidence type="ECO:0000313" key="1">
    <source>
        <dbReference type="EMBL" id="CAB4366668.1"/>
    </source>
</evidence>
<name>A0A6J6ADC2_9ZZZZ</name>
<sequence>MTTLTSPHDLLVAIPFLIGYHPENSLVLVSLKDDQVGMAMRVDFPVEIATESYDLLASHLGREGATGAFIVAYIAEGEVDPEPVMINTSGALIRAGIEIKESLIVRGDRYRSMICSDATCCPPEGNQIPSIDSSRIAVEHVIAGHPMPLPSVDDLIQSIAALPSSHETHWQDEVQTFWISSDSEEINDLQRDGATAIIDLAGEYREGRGAEDRELVARVIGRLSEIQVRDFALGSHTDETTEHYWAMWRDLLLIAPRGFVAPIASLFAAMAYERGEGALAHKALDRALADDDQYSLALLLRRVFTAGWPPQSFTAMRAELHPKVVAGIFG</sequence>